<dbReference type="EMBL" id="LXQA010776169">
    <property type="protein sequence ID" value="MCI70442.1"/>
    <property type="molecule type" value="Genomic_DNA"/>
</dbReference>
<evidence type="ECO:0000313" key="3">
    <source>
        <dbReference type="Proteomes" id="UP000265520"/>
    </source>
</evidence>
<sequence>VVVGVKPVLVQLSADARPVSSPYDASRHAPAVPDTGDASL</sequence>
<evidence type="ECO:0000313" key="2">
    <source>
        <dbReference type="EMBL" id="MCI70442.1"/>
    </source>
</evidence>
<proteinExistence type="predicted"/>
<dbReference type="AlphaFoldDB" id="A0A392UAM6"/>
<accession>A0A392UAM6</accession>
<reference evidence="2 3" key="1">
    <citation type="journal article" date="2018" name="Front. Plant Sci.">
        <title>Red Clover (Trifolium pratense) and Zigzag Clover (T. medium) - A Picture of Genomic Similarities and Differences.</title>
        <authorList>
            <person name="Dluhosova J."/>
            <person name="Istvanek J."/>
            <person name="Nedelnik J."/>
            <person name="Repkova J."/>
        </authorList>
    </citation>
    <scope>NUCLEOTIDE SEQUENCE [LARGE SCALE GENOMIC DNA]</scope>
    <source>
        <strain evidence="3">cv. 10/8</strain>
        <tissue evidence="2">Leaf</tissue>
    </source>
</reference>
<organism evidence="2 3">
    <name type="scientific">Trifolium medium</name>
    <dbReference type="NCBI Taxonomy" id="97028"/>
    <lineage>
        <taxon>Eukaryota</taxon>
        <taxon>Viridiplantae</taxon>
        <taxon>Streptophyta</taxon>
        <taxon>Embryophyta</taxon>
        <taxon>Tracheophyta</taxon>
        <taxon>Spermatophyta</taxon>
        <taxon>Magnoliopsida</taxon>
        <taxon>eudicotyledons</taxon>
        <taxon>Gunneridae</taxon>
        <taxon>Pentapetalae</taxon>
        <taxon>rosids</taxon>
        <taxon>fabids</taxon>
        <taxon>Fabales</taxon>
        <taxon>Fabaceae</taxon>
        <taxon>Papilionoideae</taxon>
        <taxon>50 kb inversion clade</taxon>
        <taxon>NPAAA clade</taxon>
        <taxon>Hologalegina</taxon>
        <taxon>IRL clade</taxon>
        <taxon>Trifolieae</taxon>
        <taxon>Trifolium</taxon>
    </lineage>
</organism>
<feature type="non-terminal residue" evidence="2">
    <location>
        <position position="40"/>
    </location>
</feature>
<dbReference type="Proteomes" id="UP000265520">
    <property type="component" value="Unassembled WGS sequence"/>
</dbReference>
<protein>
    <submittedName>
        <fullName evidence="2">Uncharacterized protein</fullName>
    </submittedName>
</protein>
<feature type="region of interest" description="Disordered" evidence="1">
    <location>
        <begin position="17"/>
        <end position="40"/>
    </location>
</feature>
<feature type="non-terminal residue" evidence="2">
    <location>
        <position position="1"/>
    </location>
</feature>
<name>A0A392UAM6_9FABA</name>
<keyword evidence="3" id="KW-1185">Reference proteome</keyword>
<evidence type="ECO:0000256" key="1">
    <source>
        <dbReference type="SAM" id="MobiDB-lite"/>
    </source>
</evidence>
<comment type="caution">
    <text evidence="2">The sequence shown here is derived from an EMBL/GenBank/DDBJ whole genome shotgun (WGS) entry which is preliminary data.</text>
</comment>